<dbReference type="Pfam" id="PF13377">
    <property type="entry name" value="Peripla_BP_3"/>
    <property type="match status" value="1"/>
</dbReference>
<dbReference type="InterPro" id="IPR010982">
    <property type="entry name" value="Lambda_DNA-bd_dom_sf"/>
</dbReference>
<dbReference type="KEGG" id="lsw:GTO87_08060"/>
<dbReference type="GO" id="GO:0003700">
    <property type="term" value="F:DNA-binding transcription factor activity"/>
    <property type="evidence" value="ECO:0007669"/>
    <property type="project" value="TreeGrafter"/>
</dbReference>
<dbReference type="Pfam" id="PF00356">
    <property type="entry name" value="LacI"/>
    <property type="match status" value="1"/>
</dbReference>
<keyword evidence="3" id="KW-0804">Transcription</keyword>
<protein>
    <submittedName>
        <fullName evidence="5">Substrate-binding domain-containing protein</fullName>
    </submittedName>
</protein>
<keyword evidence="2" id="KW-0238">DNA-binding</keyword>
<accession>A0A7H9EMJ1</accession>
<organism evidence="5 6">
    <name type="scientific">Ligilactobacillus saerimneri</name>
    <dbReference type="NCBI Taxonomy" id="228229"/>
    <lineage>
        <taxon>Bacteria</taxon>
        <taxon>Bacillati</taxon>
        <taxon>Bacillota</taxon>
        <taxon>Bacilli</taxon>
        <taxon>Lactobacillales</taxon>
        <taxon>Lactobacillaceae</taxon>
        <taxon>Ligilactobacillus</taxon>
    </lineage>
</organism>
<evidence type="ECO:0000256" key="3">
    <source>
        <dbReference type="ARBA" id="ARBA00023163"/>
    </source>
</evidence>
<evidence type="ECO:0000256" key="1">
    <source>
        <dbReference type="ARBA" id="ARBA00023015"/>
    </source>
</evidence>
<dbReference type="SUPFAM" id="SSF47413">
    <property type="entry name" value="lambda repressor-like DNA-binding domains"/>
    <property type="match status" value="1"/>
</dbReference>
<dbReference type="SMART" id="SM00354">
    <property type="entry name" value="HTH_LACI"/>
    <property type="match status" value="1"/>
</dbReference>
<evidence type="ECO:0000256" key="2">
    <source>
        <dbReference type="ARBA" id="ARBA00023125"/>
    </source>
</evidence>
<dbReference type="PRINTS" id="PR00036">
    <property type="entry name" value="HTHLACI"/>
</dbReference>
<evidence type="ECO:0000313" key="6">
    <source>
        <dbReference type="Proteomes" id="UP000510886"/>
    </source>
</evidence>
<dbReference type="CDD" id="cd01392">
    <property type="entry name" value="HTH_LacI"/>
    <property type="match status" value="1"/>
</dbReference>
<dbReference type="GO" id="GO:0000976">
    <property type="term" value="F:transcription cis-regulatory region binding"/>
    <property type="evidence" value="ECO:0007669"/>
    <property type="project" value="TreeGrafter"/>
</dbReference>
<dbReference type="Gene3D" id="3.40.50.2300">
    <property type="match status" value="2"/>
</dbReference>
<dbReference type="InterPro" id="IPR046335">
    <property type="entry name" value="LacI/GalR-like_sensor"/>
</dbReference>
<dbReference type="InterPro" id="IPR028082">
    <property type="entry name" value="Peripla_BP_I"/>
</dbReference>
<dbReference type="PROSITE" id="PS50932">
    <property type="entry name" value="HTH_LACI_2"/>
    <property type="match status" value="1"/>
</dbReference>
<dbReference type="Gene3D" id="1.10.260.40">
    <property type="entry name" value="lambda repressor-like DNA-binding domains"/>
    <property type="match status" value="1"/>
</dbReference>
<dbReference type="Proteomes" id="UP000510886">
    <property type="component" value="Chromosome"/>
</dbReference>
<gene>
    <name evidence="5" type="ORF">GTO87_08060</name>
</gene>
<dbReference type="RefSeq" id="WP_180848719.1">
    <property type="nucleotide sequence ID" value="NZ_CP047418.1"/>
</dbReference>
<evidence type="ECO:0000313" key="5">
    <source>
        <dbReference type="EMBL" id="QLL78539.1"/>
    </source>
</evidence>
<dbReference type="PROSITE" id="PS00356">
    <property type="entry name" value="HTH_LACI_1"/>
    <property type="match status" value="1"/>
</dbReference>
<sequence length="326" mass="35313">MGVTIKDVARAANVSTATVSRVLANKEGSYREETAQKVRQIAAEMGYHRNVSAAELAANEIKTIAIILNNTKTHFWQDVLDGIQDGIQAHHRNSIIFYAGDNDSAMLTQAINSALARSVSGILLVAAKASHDQLQLLDKSGIPYRFVSIYGEHNDSSKFISSNNIEIGQVATQYLLQHGHRRIGLVGIDNSPTGHQRLLGYEKAMLSANQVIEPHWIQYGDYSLASAQAAFATIQRLHLTAIVAASDLVGAGLIKAAHTAGLKLPDDLSIISIDGTFICDITVPQMTSVTQDFYLMGKTSVENLIQTNDSQFIPVAITARESVTTI</sequence>
<dbReference type="PANTHER" id="PTHR30146">
    <property type="entry name" value="LACI-RELATED TRANSCRIPTIONAL REPRESSOR"/>
    <property type="match status" value="1"/>
</dbReference>
<proteinExistence type="predicted"/>
<feature type="domain" description="HTH lacI-type" evidence="4">
    <location>
        <begin position="3"/>
        <end position="58"/>
    </location>
</feature>
<dbReference type="InterPro" id="IPR000843">
    <property type="entry name" value="HTH_LacI"/>
</dbReference>
<evidence type="ECO:0000259" key="4">
    <source>
        <dbReference type="PROSITE" id="PS50932"/>
    </source>
</evidence>
<name>A0A7H9EMJ1_9LACO</name>
<keyword evidence="1" id="KW-0805">Transcription regulation</keyword>
<dbReference type="PANTHER" id="PTHR30146:SF109">
    <property type="entry name" value="HTH-TYPE TRANSCRIPTIONAL REGULATOR GALS"/>
    <property type="match status" value="1"/>
</dbReference>
<dbReference type="SUPFAM" id="SSF53822">
    <property type="entry name" value="Periplasmic binding protein-like I"/>
    <property type="match status" value="1"/>
</dbReference>
<dbReference type="AlphaFoldDB" id="A0A7H9EMJ1"/>
<dbReference type="EMBL" id="CP047418">
    <property type="protein sequence ID" value="QLL78539.1"/>
    <property type="molecule type" value="Genomic_DNA"/>
</dbReference>
<reference evidence="5 6" key="1">
    <citation type="submission" date="2020-01" db="EMBL/GenBank/DDBJ databases">
        <title>Complete and circular genome sequences of six lactobacillus isolates from horses.</title>
        <authorList>
            <person name="Hassan H.M."/>
        </authorList>
    </citation>
    <scope>NUCLEOTIDE SEQUENCE [LARGE SCALE GENOMIC DNA]</scope>
    <source>
        <strain evidence="5 6">1A</strain>
    </source>
</reference>